<dbReference type="EMBL" id="CALNXJ010000044">
    <property type="protein sequence ID" value="CAH3148372.1"/>
    <property type="molecule type" value="Genomic_DNA"/>
</dbReference>
<dbReference type="GO" id="GO:0006915">
    <property type="term" value="P:apoptotic process"/>
    <property type="evidence" value="ECO:0007669"/>
    <property type="project" value="UniProtKB-KW"/>
</dbReference>
<dbReference type="PROSITE" id="PS50168">
    <property type="entry name" value="DED"/>
    <property type="match status" value="1"/>
</dbReference>
<dbReference type="Pfam" id="PF01335">
    <property type="entry name" value="DED"/>
    <property type="match status" value="1"/>
</dbReference>
<dbReference type="SMART" id="SM00031">
    <property type="entry name" value="DED"/>
    <property type="match status" value="1"/>
</dbReference>
<name>A0AAU9XI23_9CNID</name>
<dbReference type="InterPro" id="IPR011029">
    <property type="entry name" value="DEATH-like_dom_sf"/>
</dbReference>
<dbReference type="PANTHER" id="PTHR48169">
    <property type="entry name" value="DED DOMAIN-CONTAINING PROTEIN"/>
    <property type="match status" value="1"/>
</dbReference>
<sequence length="721" mass="83719">MSEIEYYDLIFEISTKIDVNQLERLIFMCTKKISEGSEGTITSARGLFKELEKQGYLGIDRLENLKEILKQLKKRAMLKKVEEFEIKRRAQSVGIIASFKQAAVNLKGVIKMVCNFCTIGGALLVVSSGMALRGCTTLDEFVETSNKVVLVAYTKLVEISEGSLCFTVQAETPAALKELWNTYKDGTLQRRLQEFLVTDDIKQLTDAKDIELAVFIDEQEYVISFNFLQNQVPDMKVEQFRRKSDSFVHISSNQREIAMMKLTQAENQLSFERQVHGEEIKKLKEKIILARGEPRDYEILERPRERLRRNSDSNLYYKAREVEVEQTNNQPERASEGGAPLDFEKRLFVENYLQNIHETHSMTTETSDSGIRTLGTTSEIEMEDISGDDHKLCWKDLSSKVIRKLEGRLKNDQTAFKQICESFGIKRSPFFPRARIFSELLSMFPDTPVKLLKEVFEALQLYDLIDLLEKGKPRATGSLRRALRLQEIEKLRNPDDRPISYHSSVAVLIIDFEETFDTEGIEKFFKGLNTKSKVTVMRCRNVFEAVSIFPLSLEMMEEKITIEMNKLSPTYSEVIQSWISNQDKYSLVAVFFIFNRPYSWFSRAINSYIESVQKRLVTAFPTKVKLIINSSSHRLQPWRHRELVEVCVSFRGDVFLPLMLEIFIKRWQTMDLISMMREMKRSLAEKSMGRDILFSREFEELNINENLSCLVRFIMHEEPTN</sequence>
<comment type="caution">
    <text evidence="3">The sequence shown here is derived from an EMBL/GenBank/DDBJ whole genome shotgun (WGS) entry which is preliminary data.</text>
</comment>
<evidence type="ECO:0000259" key="2">
    <source>
        <dbReference type="PROSITE" id="PS50168"/>
    </source>
</evidence>
<evidence type="ECO:0000256" key="1">
    <source>
        <dbReference type="ARBA" id="ARBA00022703"/>
    </source>
</evidence>
<protein>
    <recommendedName>
        <fullName evidence="2">DED domain-containing protein</fullName>
    </recommendedName>
</protein>
<accession>A0AAU9XI23</accession>
<proteinExistence type="predicted"/>
<dbReference type="PANTHER" id="PTHR48169:SF7">
    <property type="entry name" value="CASPASE 10"/>
    <property type="match status" value="1"/>
</dbReference>
<keyword evidence="1" id="KW-0053">Apoptosis</keyword>
<organism evidence="3 4">
    <name type="scientific">Pocillopora meandrina</name>
    <dbReference type="NCBI Taxonomy" id="46732"/>
    <lineage>
        <taxon>Eukaryota</taxon>
        <taxon>Metazoa</taxon>
        <taxon>Cnidaria</taxon>
        <taxon>Anthozoa</taxon>
        <taxon>Hexacorallia</taxon>
        <taxon>Scleractinia</taxon>
        <taxon>Astrocoeniina</taxon>
        <taxon>Pocilloporidae</taxon>
        <taxon>Pocillopora</taxon>
    </lineage>
</organism>
<dbReference type="Gene3D" id="1.10.533.10">
    <property type="entry name" value="Death Domain, Fas"/>
    <property type="match status" value="1"/>
</dbReference>
<dbReference type="GO" id="GO:0042981">
    <property type="term" value="P:regulation of apoptotic process"/>
    <property type="evidence" value="ECO:0007669"/>
    <property type="project" value="InterPro"/>
</dbReference>
<dbReference type="InterPro" id="IPR001875">
    <property type="entry name" value="DED_dom"/>
</dbReference>
<evidence type="ECO:0000313" key="3">
    <source>
        <dbReference type="EMBL" id="CAH3148372.1"/>
    </source>
</evidence>
<feature type="domain" description="DED" evidence="2">
    <location>
        <begin position="5"/>
        <end position="83"/>
    </location>
</feature>
<dbReference type="Proteomes" id="UP001159428">
    <property type="component" value="Unassembled WGS sequence"/>
</dbReference>
<gene>
    <name evidence="3" type="ORF">PMEA_00023842</name>
</gene>
<reference evidence="3 4" key="1">
    <citation type="submission" date="2022-05" db="EMBL/GenBank/DDBJ databases">
        <authorList>
            <consortium name="Genoscope - CEA"/>
            <person name="William W."/>
        </authorList>
    </citation>
    <scope>NUCLEOTIDE SEQUENCE [LARGE SCALE GENOMIC DNA]</scope>
</reference>
<evidence type="ECO:0000313" key="4">
    <source>
        <dbReference type="Proteomes" id="UP001159428"/>
    </source>
</evidence>
<keyword evidence="4" id="KW-1185">Reference proteome</keyword>
<dbReference type="SUPFAM" id="SSF47986">
    <property type="entry name" value="DEATH domain"/>
    <property type="match status" value="1"/>
</dbReference>
<dbReference type="AlphaFoldDB" id="A0AAU9XI23"/>